<dbReference type="PROSITE" id="PS51257">
    <property type="entry name" value="PROKAR_LIPOPROTEIN"/>
    <property type="match status" value="1"/>
</dbReference>
<dbReference type="InterPro" id="IPR050248">
    <property type="entry name" value="Polysacc_deacetylase_ArnD"/>
</dbReference>
<reference evidence="5" key="1">
    <citation type="submission" date="2016-10" db="EMBL/GenBank/DDBJ databases">
        <authorList>
            <person name="Varghese N."/>
            <person name="Submissions S."/>
        </authorList>
    </citation>
    <scope>NUCLEOTIDE SEQUENCE [LARGE SCALE GENOMIC DNA]</scope>
    <source>
        <strain evidence="5">CGMCC 1.4250</strain>
    </source>
</reference>
<keyword evidence="5" id="KW-1185">Reference proteome</keyword>
<feature type="signal peptide" evidence="2">
    <location>
        <begin position="1"/>
        <end position="18"/>
    </location>
</feature>
<keyword evidence="2" id="KW-0732">Signal</keyword>
<feature type="domain" description="NodB homology" evidence="3">
    <location>
        <begin position="105"/>
        <end position="294"/>
    </location>
</feature>
<dbReference type="InterPro" id="IPR011330">
    <property type="entry name" value="Glyco_hydro/deAcase_b/a-brl"/>
</dbReference>
<feature type="chain" id="PRO_5039515319" evidence="2">
    <location>
        <begin position="19"/>
        <end position="303"/>
    </location>
</feature>
<evidence type="ECO:0000313" key="5">
    <source>
        <dbReference type="Proteomes" id="UP000198565"/>
    </source>
</evidence>
<dbReference type="InterPro" id="IPR002509">
    <property type="entry name" value="NODB_dom"/>
</dbReference>
<dbReference type="SUPFAM" id="SSF88713">
    <property type="entry name" value="Glycoside hydrolase/deacetylase"/>
    <property type="match status" value="1"/>
</dbReference>
<evidence type="ECO:0000259" key="3">
    <source>
        <dbReference type="PROSITE" id="PS51677"/>
    </source>
</evidence>
<gene>
    <name evidence="4" type="ORF">SAMN04487943_106167</name>
</gene>
<proteinExistence type="predicted"/>
<organism evidence="4 5">
    <name type="scientific">Gracilibacillus orientalis</name>
    <dbReference type="NCBI Taxonomy" id="334253"/>
    <lineage>
        <taxon>Bacteria</taxon>
        <taxon>Bacillati</taxon>
        <taxon>Bacillota</taxon>
        <taxon>Bacilli</taxon>
        <taxon>Bacillales</taxon>
        <taxon>Bacillaceae</taxon>
        <taxon>Gracilibacillus</taxon>
    </lineage>
</organism>
<dbReference type="Gene3D" id="3.20.20.370">
    <property type="entry name" value="Glycoside hydrolase/deacetylase"/>
    <property type="match status" value="1"/>
</dbReference>
<accession>A0A1I4MCE1</accession>
<dbReference type="Pfam" id="PF01522">
    <property type="entry name" value="Polysacc_deac_1"/>
    <property type="match status" value="1"/>
</dbReference>
<dbReference type="GO" id="GO:0005975">
    <property type="term" value="P:carbohydrate metabolic process"/>
    <property type="evidence" value="ECO:0007669"/>
    <property type="project" value="InterPro"/>
</dbReference>
<dbReference type="PANTHER" id="PTHR10587">
    <property type="entry name" value="GLYCOSYL TRANSFERASE-RELATED"/>
    <property type="match status" value="1"/>
</dbReference>
<evidence type="ECO:0000313" key="4">
    <source>
        <dbReference type="EMBL" id="SFM00924.1"/>
    </source>
</evidence>
<dbReference type="EMBL" id="FOTR01000006">
    <property type="protein sequence ID" value="SFM00924.1"/>
    <property type="molecule type" value="Genomic_DNA"/>
</dbReference>
<protein>
    <submittedName>
        <fullName evidence="4">Peptidoglycan/xylan/chitin deacetylase, PgdA/CDA1 family</fullName>
    </submittedName>
</protein>
<sequence>MKKSIYILLFGIMIVLVACNDNVNEDEAAENEEDNTEEIATDEAEDENKTEEEDEKEQQATEENDNSTEVEENVEEEVAQDIAEPLYELDDNWNLVPLEEGTNEKVLLLTIDDAPDKYALEMAQTLNELEVPAIFFVNGHYLQTDEEKDELRDIHEMGFAIGNHTYNHQQLSVVDEETQKQEILELNDLIEKIIGDQPHFFRAPHGDNTDYAKSLVKEEGMLLMNWTYGYDYFEPYMDEEKLKEAMISGEAPEIDISYSLLNPGANLLMHDREWTAAALEDIVKGLREKGYEFADPMTLQLPE</sequence>
<feature type="region of interest" description="Disordered" evidence="1">
    <location>
        <begin position="27"/>
        <end position="78"/>
    </location>
</feature>
<dbReference type="AlphaFoldDB" id="A0A1I4MCE1"/>
<dbReference type="GO" id="GO:0016810">
    <property type="term" value="F:hydrolase activity, acting on carbon-nitrogen (but not peptide) bonds"/>
    <property type="evidence" value="ECO:0007669"/>
    <property type="project" value="InterPro"/>
</dbReference>
<dbReference type="CDD" id="cd10917">
    <property type="entry name" value="CE4_NodB_like_6s_7s"/>
    <property type="match status" value="1"/>
</dbReference>
<name>A0A1I4MCE1_9BACI</name>
<dbReference type="RefSeq" id="WP_342714479.1">
    <property type="nucleotide sequence ID" value="NZ_FOTR01000006.1"/>
</dbReference>
<dbReference type="STRING" id="334253.SAMN04487943_106167"/>
<dbReference type="PROSITE" id="PS51677">
    <property type="entry name" value="NODB"/>
    <property type="match status" value="1"/>
</dbReference>
<evidence type="ECO:0000256" key="1">
    <source>
        <dbReference type="SAM" id="MobiDB-lite"/>
    </source>
</evidence>
<evidence type="ECO:0000256" key="2">
    <source>
        <dbReference type="SAM" id="SignalP"/>
    </source>
</evidence>
<dbReference type="Proteomes" id="UP000198565">
    <property type="component" value="Unassembled WGS sequence"/>
</dbReference>